<gene>
    <name evidence="1" type="ORF">SAMN05216223_101611</name>
</gene>
<evidence type="ECO:0000313" key="1">
    <source>
        <dbReference type="EMBL" id="SEF64945.1"/>
    </source>
</evidence>
<dbReference type="Proteomes" id="UP000236754">
    <property type="component" value="Unassembled WGS sequence"/>
</dbReference>
<dbReference type="AlphaFoldDB" id="A0A1H5TQ73"/>
<sequence>MLPQGRRWWNAFAIMTAVVVHTFGSSRAARGVVPASPVSGSPCLIDLVRHVRVRLVAPGGRLLLSVYRSAGGTGPDAPTRLAAAGVRVDGSSGAGGALWTATTAWADVP</sequence>
<proteinExistence type="predicted"/>
<evidence type="ECO:0000313" key="2">
    <source>
        <dbReference type="Proteomes" id="UP000236754"/>
    </source>
</evidence>
<protein>
    <submittedName>
        <fullName evidence="1">Uncharacterized protein</fullName>
    </submittedName>
</protein>
<name>A0A1H5TQ73_9ACTN</name>
<reference evidence="1 2" key="1">
    <citation type="submission" date="2016-10" db="EMBL/GenBank/DDBJ databases">
        <authorList>
            <person name="de Groot N.N."/>
        </authorList>
    </citation>
    <scope>NUCLEOTIDE SEQUENCE [LARGE SCALE GENOMIC DNA]</scope>
    <source>
        <strain evidence="1 2">CGMCC 4.2023</strain>
    </source>
</reference>
<keyword evidence="2" id="KW-1185">Reference proteome</keyword>
<dbReference type="EMBL" id="FNVU01000001">
    <property type="protein sequence ID" value="SEF64945.1"/>
    <property type="molecule type" value="Genomic_DNA"/>
</dbReference>
<accession>A0A1H5TQ73</accession>
<organism evidence="1 2">
    <name type="scientific">Actinacidiphila yanglinensis</name>
    <dbReference type="NCBI Taxonomy" id="310779"/>
    <lineage>
        <taxon>Bacteria</taxon>
        <taxon>Bacillati</taxon>
        <taxon>Actinomycetota</taxon>
        <taxon>Actinomycetes</taxon>
        <taxon>Kitasatosporales</taxon>
        <taxon>Streptomycetaceae</taxon>
        <taxon>Actinacidiphila</taxon>
    </lineage>
</organism>